<organism evidence="2 3">
    <name type="scientific">Porphyra umbilicalis</name>
    <name type="common">Purple laver</name>
    <name type="synonym">Red alga</name>
    <dbReference type="NCBI Taxonomy" id="2786"/>
    <lineage>
        <taxon>Eukaryota</taxon>
        <taxon>Rhodophyta</taxon>
        <taxon>Bangiophyceae</taxon>
        <taxon>Bangiales</taxon>
        <taxon>Bangiaceae</taxon>
        <taxon>Porphyra</taxon>
    </lineage>
</organism>
<gene>
    <name evidence="2" type="ORF">BU14_0485s0005</name>
</gene>
<proteinExistence type="predicted"/>
<evidence type="ECO:0000256" key="1">
    <source>
        <dbReference type="SAM" id="Phobius"/>
    </source>
</evidence>
<dbReference type="AlphaFoldDB" id="A0A1X6NTR4"/>
<dbReference type="EMBL" id="KV919095">
    <property type="protein sequence ID" value="OSX71965.1"/>
    <property type="molecule type" value="Genomic_DNA"/>
</dbReference>
<name>A0A1X6NTR4_PORUM</name>
<keyword evidence="1" id="KW-1133">Transmembrane helix</keyword>
<keyword evidence="3" id="KW-1185">Reference proteome</keyword>
<feature type="transmembrane region" description="Helical" evidence="1">
    <location>
        <begin position="39"/>
        <end position="58"/>
    </location>
</feature>
<dbReference type="Proteomes" id="UP000218209">
    <property type="component" value="Unassembled WGS sequence"/>
</dbReference>
<protein>
    <submittedName>
        <fullName evidence="2">Uncharacterized protein</fullName>
    </submittedName>
</protein>
<keyword evidence="1" id="KW-0812">Transmembrane</keyword>
<sequence length="61" mass="6682">MDTDHCLVIGGRCTLCLLVAHFRLMDDGLTWNFLVACDWMPVSGCGLLVAGCWLRALLVEG</sequence>
<evidence type="ECO:0000313" key="2">
    <source>
        <dbReference type="EMBL" id="OSX71965.1"/>
    </source>
</evidence>
<evidence type="ECO:0000313" key="3">
    <source>
        <dbReference type="Proteomes" id="UP000218209"/>
    </source>
</evidence>
<accession>A0A1X6NTR4</accession>
<reference evidence="2 3" key="1">
    <citation type="submission" date="2017-03" db="EMBL/GenBank/DDBJ databases">
        <title>WGS assembly of Porphyra umbilicalis.</title>
        <authorList>
            <person name="Brawley S.H."/>
            <person name="Blouin N.A."/>
            <person name="Ficko-Blean E."/>
            <person name="Wheeler G.L."/>
            <person name="Lohr M."/>
            <person name="Goodson H.V."/>
            <person name="Jenkins J.W."/>
            <person name="Blaby-Haas C.E."/>
            <person name="Helliwell K.E."/>
            <person name="Chan C."/>
            <person name="Marriage T."/>
            <person name="Bhattacharya D."/>
            <person name="Klein A.S."/>
            <person name="Badis Y."/>
            <person name="Brodie J."/>
            <person name="Cao Y."/>
            <person name="Collen J."/>
            <person name="Dittami S.M."/>
            <person name="Gachon C.M."/>
            <person name="Green B.R."/>
            <person name="Karpowicz S."/>
            <person name="Kim J.W."/>
            <person name="Kudahl U."/>
            <person name="Lin S."/>
            <person name="Michel G."/>
            <person name="Mittag M."/>
            <person name="Olson B.J."/>
            <person name="Pangilinan J."/>
            <person name="Peng Y."/>
            <person name="Qiu H."/>
            <person name="Shu S."/>
            <person name="Singer J.T."/>
            <person name="Smith A.G."/>
            <person name="Sprecher B.N."/>
            <person name="Wagner V."/>
            <person name="Wang W."/>
            <person name="Wang Z.-Y."/>
            <person name="Yan J."/>
            <person name="Yarish C."/>
            <person name="Zoeuner-Riek S."/>
            <person name="Zhuang Y."/>
            <person name="Zou Y."/>
            <person name="Lindquist E.A."/>
            <person name="Grimwood J."/>
            <person name="Barry K."/>
            <person name="Rokhsar D.S."/>
            <person name="Schmutz J."/>
            <person name="Stiller J.W."/>
            <person name="Grossman A.R."/>
            <person name="Prochnik S.E."/>
        </authorList>
    </citation>
    <scope>NUCLEOTIDE SEQUENCE [LARGE SCALE GENOMIC DNA]</scope>
    <source>
        <strain evidence="2">4086291</strain>
    </source>
</reference>
<keyword evidence="1" id="KW-0472">Membrane</keyword>